<gene>
    <name evidence="2" type="ORF">PPN31114_01509</name>
</gene>
<sequence>MRHTVLGALSVRPQDGYSGATPWQPGVESLSLSRSGTMCPPRGEPQGDARVPYAERTVDIDVTQQAAVPHFEAPLFPRLWFAHPVRA</sequence>
<proteinExistence type="predicted"/>
<reference evidence="2 3" key="1">
    <citation type="submission" date="2019-08" db="EMBL/GenBank/DDBJ databases">
        <authorList>
            <person name="Peeters C."/>
        </authorList>
    </citation>
    <scope>NUCLEOTIDE SEQUENCE [LARGE SCALE GENOMIC DNA]</scope>
    <source>
        <strain evidence="2 3">LMG 31114</strain>
    </source>
</reference>
<keyword evidence="3" id="KW-1185">Reference proteome</keyword>
<evidence type="ECO:0000313" key="2">
    <source>
        <dbReference type="EMBL" id="VVD88033.1"/>
    </source>
</evidence>
<protein>
    <submittedName>
        <fullName evidence="2">Uncharacterized protein</fullName>
    </submittedName>
</protein>
<organism evidence="2 3">
    <name type="scientific">Pandoraea pneumonica</name>
    <dbReference type="NCBI Taxonomy" id="2508299"/>
    <lineage>
        <taxon>Bacteria</taxon>
        <taxon>Pseudomonadati</taxon>
        <taxon>Pseudomonadota</taxon>
        <taxon>Betaproteobacteria</taxon>
        <taxon>Burkholderiales</taxon>
        <taxon>Burkholderiaceae</taxon>
        <taxon>Pandoraea</taxon>
    </lineage>
</organism>
<evidence type="ECO:0000313" key="3">
    <source>
        <dbReference type="Proteomes" id="UP000366945"/>
    </source>
</evidence>
<dbReference type="Proteomes" id="UP000366945">
    <property type="component" value="Unassembled WGS sequence"/>
</dbReference>
<dbReference type="EMBL" id="CABPSK010000001">
    <property type="protein sequence ID" value="VVD88033.1"/>
    <property type="molecule type" value="Genomic_DNA"/>
</dbReference>
<evidence type="ECO:0000256" key="1">
    <source>
        <dbReference type="SAM" id="MobiDB-lite"/>
    </source>
</evidence>
<dbReference type="AlphaFoldDB" id="A0A5E4TLP5"/>
<name>A0A5E4TLP5_9BURK</name>
<feature type="region of interest" description="Disordered" evidence="1">
    <location>
        <begin position="17"/>
        <end position="50"/>
    </location>
</feature>
<accession>A0A5E4TLP5</accession>